<dbReference type="PANTHER" id="PTHR31945:SF144">
    <property type="entry name" value="BHLH DOMAIN-CONTAINING PROTEIN"/>
    <property type="match status" value="1"/>
</dbReference>
<dbReference type="CDD" id="cd11443">
    <property type="entry name" value="bHLH_AtAMS_like"/>
    <property type="match status" value="1"/>
</dbReference>
<dbReference type="GO" id="GO:0046983">
    <property type="term" value="F:protein dimerization activity"/>
    <property type="evidence" value="ECO:0007669"/>
    <property type="project" value="InterPro"/>
</dbReference>
<evidence type="ECO:0000256" key="1">
    <source>
        <dbReference type="ARBA" id="ARBA00004123"/>
    </source>
</evidence>
<dbReference type="OMA" id="EYMEMEL"/>
<dbReference type="AlphaFoldDB" id="B8LRN6"/>
<protein>
    <recommendedName>
        <fullName evidence="5">BHLH domain-containing protein</fullName>
    </recommendedName>
</protein>
<dbReference type="GO" id="GO:0005634">
    <property type="term" value="C:nucleus"/>
    <property type="evidence" value="ECO:0007669"/>
    <property type="project" value="UniProtKB-SubCell"/>
</dbReference>
<organism evidence="6">
    <name type="scientific">Picea sitchensis</name>
    <name type="common">Sitka spruce</name>
    <name type="synonym">Pinus sitchensis</name>
    <dbReference type="NCBI Taxonomy" id="3332"/>
    <lineage>
        <taxon>Eukaryota</taxon>
        <taxon>Viridiplantae</taxon>
        <taxon>Streptophyta</taxon>
        <taxon>Embryophyta</taxon>
        <taxon>Tracheophyta</taxon>
        <taxon>Spermatophyta</taxon>
        <taxon>Pinopsida</taxon>
        <taxon>Pinidae</taxon>
        <taxon>Conifers I</taxon>
        <taxon>Pinales</taxon>
        <taxon>Pinaceae</taxon>
        <taxon>Picea</taxon>
    </lineage>
</organism>
<accession>B8LRN6</accession>
<comment type="subcellular location">
    <subcellularLocation>
        <location evidence="1">Nucleus</location>
    </subcellularLocation>
</comment>
<name>B8LRN6_PICSI</name>
<evidence type="ECO:0000313" key="6">
    <source>
        <dbReference type="EMBL" id="ABR18316.1"/>
    </source>
</evidence>
<dbReference type="InterPro" id="IPR036638">
    <property type="entry name" value="HLH_DNA-bd_sf"/>
</dbReference>
<dbReference type="PROSITE" id="PS50888">
    <property type="entry name" value="BHLH"/>
    <property type="match status" value="1"/>
</dbReference>
<dbReference type="Gene3D" id="4.10.280.10">
    <property type="entry name" value="Helix-loop-helix DNA-binding domain"/>
    <property type="match status" value="1"/>
</dbReference>
<reference evidence="6" key="1">
    <citation type="submission" date="2007-06" db="EMBL/GenBank/DDBJ databases">
        <title>Full length cDNA sequences from Sitka Spruce (Picea sitchensis).</title>
        <authorList>
            <person name="Ralph S.G."/>
            <person name="Chun H.E."/>
            <person name="Liao N."/>
            <person name="Ali J."/>
            <person name="Reid K."/>
            <person name="Kolosova N."/>
            <person name="Cooper N."/>
            <person name="Cullis C."/>
            <person name="Jancsik S."/>
            <person name="Moore R."/>
            <person name="Mayo M."/>
            <person name="Wagner S."/>
            <person name="Holt R.A."/>
            <person name="Jones S.J.M."/>
            <person name="Marra M.A."/>
            <person name="Ritland C.E."/>
            <person name="Ritland K."/>
            <person name="Bohlmann J."/>
        </authorList>
    </citation>
    <scope>NUCLEOTIDE SEQUENCE</scope>
    <source>
        <tissue evidence="6">Bark</tissue>
    </source>
</reference>
<dbReference type="SMART" id="SM00353">
    <property type="entry name" value="HLH"/>
    <property type="match status" value="1"/>
</dbReference>
<dbReference type="InterPro" id="IPR011598">
    <property type="entry name" value="bHLH_dom"/>
</dbReference>
<dbReference type="PANTHER" id="PTHR31945">
    <property type="entry name" value="TRANSCRIPTION FACTOR SCREAM2-RELATED"/>
    <property type="match status" value="1"/>
</dbReference>
<dbReference type="SUPFAM" id="SSF47459">
    <property type="entry name" value="HLH, helix-loop-helix DNA-binding domain"/>
    <property type="match status" value="1"/>
</dbReference>
<evidence type="ECO:0000256" key="4">
    <source>
        <dbReference type="ARBA" id="ARBA00023242"/>
    </source>
</evidence>
<sequence>MDTRLQYAGEIFKSDYYEDQNNKLWLDNMDEIAGQLDWDDSDPEIIGGSKPATKTNYLQAASKNLHTERKRRKKLNDTLYTLRSVVPKISKMDKQSIIGDAISYVLDLQKTIREIEGEIEGLCSSNKGDHTQRTPQTMNPLTNANCALGKRSIESGDKKKSVDKLKHGKVLQVEICNAGEGGIYHVRIEGKKETGGLVKLTRALESLPLQIMNSNICCFDEAIHYSLTVNVKSLGNVGTDKLEDMIRKTTTRDCFE</sequence>
<evidence type="ECO:0000256" key="2">
    <source>
        <dbReference type="ARBA" id="ARBA00023015"/>
    </source>
</evidence>
<dbReference type="Pfam" id="PF00010">
    <property type="entry name" value="HLH"/>
    <property type="match status" value="1"/>
</dbReference>
<dbReference type="GO" id="GO:0043565">
    <property type="term" value="F:sequence-specific DNA binding"/>
    <property type="evidence" value="ECO:0007669"/>
    <property type="project" value="TreeGrafter"/>
</dbReference>
<dbReference type="InterPro" id="IPR051358">
    <property type="entry name" value="TF_AMS/ICE1/BHLH6-like"/>
</dbReference>
<evidence type="ECO:0000256" key="3">
    <source>
        <dbReference type="ARBA" id="ARBA00023163"/>
    </source>
</evidence>
<keyword evidence="4" id="KW-0539">Nucleus</keyword>
<proteinExistence type="evidence at transcript level"/>
<keyword evidence="2" id="KW-0805">Transcription regulation</keyword>
<dbReference type="EMBL" id="EF678571">
    <property type="protein sequence ID" value="ABR18316.1"/>
    <property type="molecule type" value="mRNA"/>
</dbReference>
<feature type="domain" description="BHLH" evidence="5">
    <location>
        <begin position="59"/>
        <end position="108"/>
    </location>
</feature>
<keyword evidence="3" id="KW-0804">Transcription</keyword>
<dbReference type="GO" id="GO:0003700">
    <property type="term" value="F:DNA-binding transcription factor activity"/>
    <property type="evidence" value="ECO:0007669"/>
    <property type="project" value="TreeGrafter"/>
</dbReference>
<evidence type="ECO:0000259" key="5">
    <source>
        <dbReference type="PROSITE" id="PS50888"/>
    </source>
</evidence>